<comment type="catalytic activity">
    <reaction evidence="10">
        <text>(sulfur carrier)-H + L-cysteine = (sulfur carrier)-SH + L-alanine</text>
        <dbReference type="Rhea" id="RHEA:43892"/>
        <dbReference type="Rhea" id="RHEA-COMP:14737"/>
        <dbReference type="Rhea" id="RHEA-COMP:14739"/>
        <dbReference type="ChEBI" id="CHEBI:29917"/>
        <dbReference type="ChEBI" id="CHEBI:35235"/>
        <dbReference type="ChEBI" id="CHEBI:57972"/>
        <dbReference type="ChEBI" id="CHEBI:64428"/>
        <dbReference type="EC" id="2.8.1.7"/>
    </reaction>
</comment>
<dbReference type="GO" id="GO:0046872">
    <property type="term" value="F:metal ion binding"/>
    <property type="evidence" value="ECO:0007669"/>
    <property type="project" value="UniProtKB-KW"/>
</dbReference>
<evidence type="ECO:0000256" key="9">
    <source>
        <dbReference type="ARBA" id="ARBA00023014"/>
    </source>
</evidence>
<evidence type="ECO:0000256" key="4">
    <source>
        <dbReference type="ARBA" id="ARBA00013558"/>
    </source>
</evidence>
<keyword evidence="8" id="KW-0408">Iron</keyword>
<evidence type="ECO:0000256" key="6">
    <source>
        <dbReference type="ARBA" id="ARBA00022723"/>
    </source>
</evidence>
<evidence type="ECO:0000256" key="8">
    <source>
        <dbReference type="ARBA" id="ARBA00023004"/>
    </source>
</evidence>
<dbReference type="GO" id="GO:0031071">
    <property type="term" value="F:cysteine desulfurase activity"/>
    <property type="evidence" value="ECO:0007669"/>
    <property type="project" value="UniProtKB-EC"/>
</dbReference>
<dbReference type="Gene3D" id="1.10.260.50">
    <property type="match status" value="1"/>
</dbReference>
<sequence length="351" mass="35562">MLYLDANATESPRPAATEAAIAAMRAAGNPSSVHAAGRAARRILEDAREAVARAFGGRPADTVLTAGGTEADTLALRGLAAGRRILAGATEHPAVRAIPHTEIPVLPDGRLDLAALEALLAGGDPALVAVMAANNETGVIHPLEDAAALCRAHGALLHVDAVQAAGRIAIPPVWDSLAVSGHKLGAPMGAGALLLRTGLQPAPIITGGGQERGRRGGTEPLPAIAGMGVAAGLAVPDARIGALRDAMEAGLPEGALVVGRAAPRLPNTSCIVLPGISAERQLLVLDQAGICVSSGSACSSGKVARSHVLLAMGLGEQAGQAIRVSLPWDAPEDSAERFLEAYHAMVLRLRR</sequence>
<name>A0A437MH01_9PROT</name>
<dbReference type="PIRSF" id="PIRSF005572">
    <property type="entry name" value="NifS"/>
    <property type="match status" value="1"/>
</dbReference>
<keyword evidence="12" id="KW-0032">Aminotransferase</keyword>
<organism evidence="12 13">
    <name type="scientific">Rhodovarius crocodyli</name>
    <dbReference type="NCBI Taxonomy" id="1979269"/>
    <lineage>
        <taxon>Bacteria</taxon>
        <taxon>Pseudomonadati</taxon>
        <taxon>Pseudomonadota</taxon>
        <taxon>Alphaproteobacteria</taxon>
        <taxon>Acetobacterales</taxon>
        <taxon>Roseomonadaceae</taxon>
        <taxon>Rhodovarius</taxon>
    </lineage>
</organism>
<dbReference type="PANTHER" id="PTHR11601">
    <property type="entry name" value="CYSTEINE DESULFURYLASE FAMILY MEMBER"/>
    <property type="match status" value="1"/>
</dbReference>
<feature type="domain" description="Aminotransferase class V" evidence="11">
    <location>
        <begin position="3"/>
        <end position="334"/>
    </location>
</feature>
<dbReference type="InterPro" id="IPR000192">
    <property type="entry name" value="Aminotrans_V_dom"/>
</dbReference>
<comment type="function">
    <text evidence="2">Catalyzes the removal of elemental sulfur atoms from cysteine to produce alanine. Seems to participate in the biosynthesis of the nitrogenase metalloclusters by providing the inorganic sulfur required for the Fe-S core formation.</text>
</comment>
<evidence type="ECO:0000256" key="3">
    <source>
        <dbReference type="ARBA" id="ARBA00006490"/>
    </source>
</evidence>
<dbReference type="InterPro" id="IPR015421">
    <property type="entry name" value="PyrdxlP-dep_Trfase_major"/>
</dbReference>
<dbReference type="InterPro" id="IPR016454">
    <property type="entry name" value="Cysteine_dSase"/>
</dbReference>
<comment type="caution">
    <text evidence="12">The sequence shown here is derived from an EMBL/GenBank/DDBJ whole genome shotgun (WGS) entry which is preliminary data.</text>
</comment>
<dbReference type="RefSeq" id="WP_127787581.1">
    <property type="nucleotide sequence ID" value="NZ_SACL01000003.1"/>
</dbReference>
<dbReference type="PANTHER" id="PTHR11601:SF34">
    <property type="entry name" value="CYSTEINE DESULFURASE"/>
    <property type="match status" value="1"/>
</dbReference>
<dbReference type="InterPro" id="IPR015422">
    <property type="entry name" value="PyrdxlP-dep_Trfase_small"/>
</dbReference>
<dbReference type="EMBL" id="SACL01000003">
    <property type="protein sequence ID" value="RVT96934.1"/>
    <property type="molecule type" value="Genomic_DNA"/>
</dbReference>
<gene>
    <name evidence="12" type="ORF">EOD42_11065</name>
</gene>
<dbReference type="Gene3D" id="3.90.1150.10">
    <property type="entry name" value="Aspartate Aminotransferase, domain 1"/>
    <property type="match status" value="1"/>
</dbReference>
<dbReference type="Pfam" id="PF00266">
    <property type="entry name" value="Aminotran_5"/>
    <property type="match status" value="1"/>
</dbReference>
<keyword evidence="13" id="KW-1185">Reference proteome</keyword>
<keyword evidence="7" id="KW-0663">Pyridoxal phosphate</keyword>
<dbReference type="Gene3D" id="3.40.640.10">
    <property type="entry name" value="Type I PLP-dependent aspartate aminotransferase-like (Major domain)"/>
    <property type="match status" value="1"/>
</dbReference>
<dbReference type="SUPFAM" id="SSF53383">
    <property type="entry name" value="PLP-dependent transferases"/>
    <property type="match status" value="1"/>
</dbReference>
<keyword evidence="6" id="KW-0479">Metal-binding</keyword>
<evidence type="ECO:0000256" key="5">
    <source>
        <dbReference type="ARBA" id="ARBA00022679"/>
    </source>
</evidence>
<evidence type="ECO:0000256" key="1">
    <source>
        <dbReference type="ARBA" id="ARBA00001933"/>
    </source>
</evidence>
<evidence type="ECO:0000313" key="12">
    <source>
        <dbReference type="EMBL" id="RVT96934.1"/>
    </source>
</evidence>
<evidence type="ECO:0000256" key="2">
    <source>
        <dbReference type="ARBA" id="ARBA00003120"/>
    </source>
</evidence>
<comment type="similarity">
    <text evidence="3">Belongs to the class-V pyridoxal-phosphate-dependent aminotransferase family. NifS/IscS subfamily.</text>
</comment>
<proteinExistence type="inferred from homology"/>
<keyword evidence="9" id="KW-0411">Iron-sulfur</keyword>
<protein>
    <recommendedName>
        <fullName evidence="4">Cysteine desulfurase</fullName>
    </recommendedName>
</protein>
<accession>A0A437MH01</accession>
<reference evidence="12 13" key="1">
    <citation type="submission" date="2019-01" db="EMBL/GenBank/DDBJ databases">
        <authorList>
            <person name="Chen W.-M."/>
        </authorList>
    </citation>
    <scope>NUCLEOTIDE SEQUENCE [LARGE SCALE GENOMIC DNA]</scope>
    <source>
        <strain evidence="12 13">CCP-6</strain>
    </source>
</reference>
<dbReference type="AlphaFoldDB" id="A0A437MH01"/>
<evidence type="ECO:0000256" key="7">
    <source>
        <dbReference type="ARBA" id="ARBA00022898"/>
    </source>
</evidence>
<dbReference type="GO" id="GO:0051536">
    <property type="term" value="F:iron-sulfur cluster binding"/>
    <property type="evidence" value="ECO:0007669"/>
    <property type="project" value="UniProtKB-KW"/>
</dbReference>
<dbReference type="Proteomes" id="UP000282957">
    <property type="component" value="Unassembled WGS sequence"/>
</dbReference>
<dbReference type="OrthoDB" id="9808002at2"/>
<evidence type="ECO:0000256" key="10">
    <source>
        <dbReference type="ARBA" id="ARBA00050776"/>
    </source>
</evidence>
<evidence type="ECO:0000259" key="11">
    <source>
        <dbReference type="Pfam" id="PF00266"/>
    </source>
</evidence>
<keyword evidence="5 12" id="KW-0808">Transferase</keyword>
<dbReference type="GO" id="GO:0008483">
    <property type="term" value="F:transaminase activity"/>
    <property type="evidence" value="ECO:0007669"/>
    <property type="project" value="UniProtKB-KW"/>
</dbReference>
<comment type="cofactor">
    <cofactor evidence="1">
        <name>pyridoxal 5'-phosphate</name>
        <dbReference type="ChEBI" id="CHEBI:597326"/>
    </cofactor>
</comment>
<dbReference type="InterPro" id="IPR015424">
    <property type="entry name" value="PyrdxlP-dep_Trfase"/>
</dbReference>
<evidence type="ECO:0000313" key="13">
    <source>
        <dbReference type="Proteomes" id="UP000282957"/>
    </source>
</evidence>